<comment type="cofactor">
    <cofactor evidence="11">
        <name>Mg(2+)</name>
        <dbReference type="ChEBI" id="CHEBI:18420"/>
    </cofactor>
    <text evidence="11">Binds 1 Mg(2+) ion per subunit.</text>
</comment>
<dbReference type="UniPathway" id="UPA00053">
    <property type="reaction ID" value="UER00088"/>
</dbReference>
<feature type="binding site" evidence="11">
    <location>
        <position position="22"/>
    </location>
    <ligand>
        <name>Mg(2+)</name>
        <dbReference type="ChEBI" id="CHEBI:18420"/>
    </ligand>
</feature>
<dbReference type="RefSeq" id="WP_147758778.1">
    <property type="nucleotide sequence ID" value="NZ_SAXT01000005.1"/>
</dbReference>
<dbReference type="InterPro" id="IPR000623">
    <property type="entry name" value="Shikimate_kinase/TSH1"/>
</dbReference>
<evidence type="ECO:0000313" key="13">
    <source>
        <dbReference type="Proteomes" id="UP000325116"/>
    </source>
</evidence>
<comment type="subcellular location">
    <subcellularLocation>
        <location evidence="11">Cytoplasm</location>
    </subcellularLocation>
</comment>
<evidence type="ECO:0000256" key="7">
    <source>
        <dbReference type="ARBA" id="ARBA00022777"/>
    </source>
</evidence>
<dbReference type="Gene3D" id="3.40.50.300">
    <property type="entry name" value="P-loop containing nucleotide triphosphate hydrolases"/>
    <property type="match status" value="1"/>
</dbReference>
<keyword evidence="6 11" id="KW-0547">Nucleotide-binding</keyword>
<evidence type="ECO:0000256" key="5">
    <source>
        <dbReference type="ARBA" id="ARBA00022679"/>
    </source>
</evidence>
<dbReference type="PANTHER" id="PTHR21087">
    <property type="entry name" value="SHIKIMATE KINASE"/>
    <property type="match status" value="1"/>
</dbReference>
<keyword evidence="11" id="KW-0963">Cytoplasm</keyword>
<comment type="caution">
    <text evidence="11">Lacks conserved residue(s) required for the propagation of feature annotation.</text>
</comment>
<feature type="binding site" evidence="11">
    <location>
        <begin position="18"/>
        <end position="23"/>
    </location>
    <ligand>
        <name>ATP</name>
        <dbReference type="ChEBI" id="CHEBI:30616"/>
    </ligand>
</feature>
<proteinExistence type="inferred from homology"/>
<dbReference type="Pfam" id="PF01202">
    <property type="entry name" value="SKI"/>
    <property type="match status" value="1"/>
</dbReference>
<evidence type="ECO:0000256" key="1">
    <source>
        <dbReference type="ARBA" id="ARBA00004842"/>
    </source>
</evidence>
<dbReference type="GO" id="GO:0009073">
    <property type="term" value="P:aromatic amino acid family biosynthetic process"/>
    <property type="evidence" value="ECO:0007669"/>
    <property type="project" value="UniProtKB-KW"/>
</dbReference>
<keyword evidence="9 11" id="KW-0057">Aromatic amino acid biosynthesis</keyword>
<feature type="binding site" evidence="11">
    <location>
        <position position="86"/>
    </location>
    <ligand>
        <name>substrate</name>
    </ligand>
</feature>
<dbReference type="Proteomes" id="UP000325116">
    <property type="component" value="Unassembled WGS sequence"/>
</dbReference>
<name>A0A5C8CEH7_9SPIR</name>
<feature type="binding site" evidence="11">
    <location>
        <position position="123"/>
    </location>
    <ligand>
        <name>ATP</name>
        <dbReference type="ChEBI" id="CHEBI:30616"/>
    </ligand>
</feature>
<dbReference type="GO" id="GO:0008652">
    <property type="term" value="P:amino acid biosynthetic process"/>
    <property type="evidence" value="ECO:0007669"/>
    <property type="project" value="UniProtKB-KW"/>
</dbReference>
<keyword evidence="4 11" id="KW-0028">Amino-acid biosynthesis</keyword>
<dbReference type="HAMAP" id="MF_00109">
    <property type="entry name" value="Shikimate_kinase"/>
    <property type="match status" value="1"/>
</dbReference>
<dbReference type="EC" id="2.7.1.71" evidence="3 11"/>
<comment type="caution">
    <text evidence="12">The sequence shown here is derived from an EMBL/GenBank/DDBJ whole genome shotgun (WGS) entry which is preliminary data.</text>
</comment>
<protein>
    <recommendedName>
        <fullName evidence="3 11">Shikimate kinase</fullName>
        <shortName evidence="11">SK</shortName>
        <ecNumber evidence="3 11">2.7.1.71</ecNumber>
    </recommendedName>
</protein>
<dbReference type="GO" id="GO:0004765">
    <property type="term" value="F:shikimate kinase activity"/>
    <property type="evidence" value="ECO:0007669"/>
    <property type="project" value="UniProtKB-UniRule"/>
</dbReference>
<dbReference type="AlphaFoldDB" id="A0A5C8CEH7"/>
<keyword evidence="11" id="KW-0479">Metal-binding</keyword>
<sequence>MNNKIEKKKTLFIIGLPGCGKTTLSKILAKYLNYNFYDMDLIIEKKEKMKISKIFEMRGEKYFREKEGEILEELSELKNAVISTGGGIILSQKNREIMKKKGITIFINRNPEILLNNIDASERPLLTKDKNKLIELSKEREPLYKESADIIFTHNTWEENIEETFNIFYDYIKNEISLSN</sequence>
<dbReference type="InterPro" id="IPR031322">
    <property type="entry name" value="Shikimate/glucono_kinase"/>
</dbReference>
<keyword evidence="8 11" id="KW-0067">ATP-binding</keyword>
<dbReference type="GO" id="GO:0005829">
    <property type="term" value="C:cytosol"/>
    <property type="evidence" value="ECO:0007669"/>
    <property type="project" value="TreeGrafter"/>
</dbReference>
<dbReference type="PANTHER" id="PTHR21087:SF16">
    <property type="entry name" value="SHIKIMATE KINASE 1, CHLOROPLASTIC"/>
    <property type="match status" value="1"/>
</dbReference>
<dbReference type="EMBL" id="SAXT01000005">
    <property type="protein sequence ID" value="TXJ11904.1"/>
    <property type="molecule type" value="Genomic_DNA"/>
</dbReference>
<reference evidence="12 13" key="1">
    <citation type="journal article" date="1992" name="Lakartidningen">
        <title>[Penicillin V and not amoxicillin is the first choice preparation in acute otitis].</title>
        <authorList>
            <person name="Kamme C."/>
            <person name="Lundgren K."/>
            <person name="Prellner K."/>
        </authorList>
    </citation>
    <scope>NUCLEOTIDE SEQUENCE [LARGE SCALE GENOMIC DNA]</scope>
    <source>
        <strain evidence="12 13">W1</strain>
    </source>
</reference>
<evidence type="ECO:0000256" key="2">
    <source>
        <dbReference type="ARBA" id="ARBA00006997"/>
    </source>
</evidence>
<comment type="catalytic activity">
    <reaction evidence="10 11">
        <text>shikimate + ATP = 3-phosphoshikimate + ADP + H(+)</text>
        <dbReference type="Rhea" id="RHEA:13121"/>
        <dbReference type="ChEBI" id="CHEBI:15378"/>
        <dbReference type="ChEBI" id="CHEBI:30616"/>
        <dbReference type="ChEBI" id="CHEBI:36208"/>
        <dbReference type="ChEBI" id="CHEBI:145989"/>
        <dbReference type="ChEBI" id="CHEBI:456216"/>
        <dbReference type="EC" id="2.7.1.71"/>
    </reaction>
</comment>
<evidence type="ECO:0000256" key="4">
    <source>
        <dbReference type="ARBA" id="ARBA00022605"/>
    </source>
</evidence>
<keyword evidence="7 11" id="KW-0418">Kinase</keyword>
<feature type="binding site" evidence="11">
    <location>
        <position position="140"/>
    </location>
    <ligand>
        <name>substrate</name>
    </ligand>
</feature>
<dbReference type="SUPFAM" id="SSF52540">
    <property type="entry name" value="P-loop containing nucleoside triphosphate hydrolases"/>
    <property type="match status" value="1"/>
</dbReference>
<comment type="pathway">
    <text evidence="1 11">Metabolic intermediate biosynthesis; chorismate biosynthesis; chorismate from D-erythrose 4-phosphate and phosphoenolpyruvate: step 5/7.</text>
</comment>
<comment type="function">
    <text evidence="11">Catalyzes the specific phosphorylation of the 3-hydroxyl group of shikimic acid using ATP as a cosubstrate.</text>
</comment>
<gene>
    <name evidence="11" type="primary">aroK</name>
    <name evidence="12" type="ORF">EPJ80_09380</name>
</gene>
<comment type="similarity">
    <text evidence="2 11">Belongs to the shikimate kinase family.</text>
</comment>
<dbReference type="InterPro" id="IPR023000">
    <property type="entry name" value="Shikimate_kinase_CS"/>
</dbReference>
<evidence type="ECO:0000256" key="6">
    <source>
        <dbReference type="ARBA" id="ARBA00022741"/>
    </source>
</evidence>
<evidence type="ECO:0000256" key="3">
    <source>
        <dbReference type="ARBA" id="ARBA00012154"/>
    </source>
</evidence>
<feature type="binding site" evidence="11">
    <location>
        <position position="40"/>
    </location>
    <ligand>
        <name>substrate</name>
    </ligand>
</feature>
<dbReference type="InterPro" id="IPR027417">
    <property type="entry name" value="P-loop_NTPase"/>
</dbReference>
<dbReference type="CDD" id="cd00464">
    <property type="entry name" value="SK"/>
    <property type="match status" value="1"/>
</dbReference>
<evidence type="ECO:0000256" key="10">
    <source>
        <dbReference type="ARBA" id="ARBA00048567"/>
    </source>
</evidence>
<organism evidence="12 13">
    <name type="scientific">Brachyspira aalborgi</name>
    <dbReference type="NCBI Taxonomy" id="29522"/>
    <lineage>
        <taxon>Bacteria</taxon>
        <taxon>Pseudomonadati</taxon>
        <taxon>Spirochaetota</taxon>
        <taxon>Spirochaetia</taxon>
        <taxon>Brachyspirales</taxon>
        <taxon>Brachyspiraceae</taxon>
        <taxon>Brachyspira</taxon>
    </lineage>
</organism>
<accession>A0A5C8CEH7</accession>
<keyword evidence="5 11" id="KW-0808">Transferase</keyword>
<evidence type="ECO:0000256" key="11">
    <source>
        <dbReference type="HAMAP-Rule" id="MF_00109"/>
    </source>
</evidence>
<keyword evidence="11" id="KW-0460">Magnesium</keyword>
<dbReference type="GO" id="GO:0005524">
    <property type="term" value="F:ATP binding"/>
    <property type="evidence" value="ECO:0007669"/>
    <property type="project" value="UniProtKB-UniRule"/>
</dbReference>
<evidence type="ECO:0000256" key="9">
    <source>
        <dbReference type="ARBA" id="ARBA00023141"/>
    </source>
</evidence>
<evidence type="ECO:0000256" key="8">
    <source>
        <dbReference type="ARBA" id="ARBA00022840"/>
    </source>
</evidence>
<dbReference type="GO" id="GO:0009423">
    <property type="term" value="P:chorismate biosynthetic process"/>
    <property type="evidence" value="ECO:0007669"/>
    <property type="project" value="UniProtKB-UniRule"/>
</dbReference>
<dbReference type="GO" id="GO:0000287">
    <property type="term" value="F:magnesium ion binding"/>
    <property type="evidence" value="ECO:0007669"/>
    <property type="project" value="UniProtKB-UniRule"/>
</dbReference>
<comment type="subunit">
    <text evidence="11">Monomer.</text>
</comment>
<dbReference type="PROSITE" id="PS01128">
    <property type="entry name" value="SHIKIMATE_KINASE"/>
    <property type="match status" value="1"/>
</dbReference>
<dbReference type="PRINTS" id="PR01100">
    <property type="entry name" value="SHIKIMTKNASE"/>
</dbReference>
<evidence type="ECO:0000313" key="12">
    <source>
        <dbReference type="EMBL" id="TXJ11904.1"/>
    </source>
</evidence>
<feature type="binding site" evidence="11">
    <location>
        <position position="64"/>
    </location>
    <ligand>
        <name>substrate</name>
    </ligand>
</feature>